<gene>
    <name evidence="3" type="ORF">DWX97_22315</name>
</gene>
<feature type="domain" description="Fibronectin type-III" evidence="2">
    <location>
        <begin position="854"/>
        <end position="949"/>
    </location>
</feature>
<feature type="domain" description="Fibronectin type-III" evidence="2">
    <location>
        <begin position="657"/>
        <end position="752"/>
    </location>
</feature>
<name>A0A412I8T9_9BACE</name>
<dbReference type="RefSeq" id="WP_118403666.1">
    <property type="nucleotide sequence ID" value="NZ_JADNFX010000033.1"/>
</dbReference>
<dbReference type="SUPFAM" id="SSF49265">
    <property type="entry name" value="Fibronectin type III"/>
    <property type="match status" value="7"/>
</dbReference>
<feature type="domain" description="Fibronectin type-III" evidence="2">
    <location>
        <begin position="951"/>
        <end position="1052"/>
    </location>
</feature>
<feature type="domain" description="Fibronectin type-III" evidence="2">
    <location>
        <begin position="556"/>
        <end position="654"/>
    </location>
</feature>
<reference evidence="3 4" key="1">
    <citation type="submission" date="2018-08" db="EMBL/GenBank/DDBJ databases">
        <title>A genome reference for cultivated species of the human gut microbiota.</title>
        <authorList>
            <person name="Zou Y."/>
            <person name="Xue W."/>
            <person name="Luo G."/>
        </authorList>
    </citation>
    <scope>NUCLEOTIDE SEQUENCE [LARGE SCALE GENOMIC DNA]</scope>
    <source>
        <strain evidence="3 4">AF22-3AC</strain>
    </source>
</reference>
<keyword evidence="1" id="KW-0677">Repeat</keyword>
<evidence type="ECO:0000313" key="3">
    <source>
        <dbReference type="EMBL" id="RGS33248.1"/>
    </source>
</evidence>
<protein>
    <recommendedName>
        <fullName evidence="2">Fibronectin type-III domain-containing protein</fullName>
    </recommendedName>
</protein>
<dbReference type="CDD" id="cd00063">
    <property type="entry name" value="FN3"/>
    <property type="match status" value="2"/>
</dbReference>
<feature type="domain" description="Fibronectin type-III" evidence="2">
    <location>
        <begin position="1053"/>
        <end position="1155"/>
    </location>
</feature>
<dbReference type="PANTHER" id="PTHR13817">
    <property type="entry name" value="TITIN"/>
    <property type="match status" value="1"/>
</dbReference>
<dbReference type="SMART" id="SM00060">
    <property type="entry name" value="FN3"/>
    <property type="match status" value="8"/>
</dbReference>
<comment type="caution">
    <text evidence="3">The sequence shown here is derived from an EMBL/GenBank/DDBJ whole genome shotgun (WGS) entry which is preliminary data.</text>
</comment>
<dbReference type="InterPro" id="IPR050964">
    <property type="entry name" value="Striated_Muscle_Regulatory"/>
</dbReference>
<evidence type="ECO:0000256" key="1">
    <source>
        <dbReference type="ARBA" id="ARBA00022737"/>
    </source>
</evidence>
<dbReference type="PROSITE" id="PS50853">
    <property type="entry name" value="FN3"/>
    <property type="match status" value="6"/>
</dbReference>
<proteinExistence type="predicted"/>
<dbReference type="InterPro" id="IPR036116">
    <property type="entry name" value="FN3_sf"/>
</dbReference>
<dbReference type="PROSITE" id="PS51257">
    <property type="entry name" value="PROKAR_LIPOPROTEIN"/>
    <property type="match status" value="1"/>
</dbReference>
<dbReference type="InterPro" id="IPR003961">
    <property type="entry name" value="FN3_dom"/>
</dbReference>
<organism evidence="3 4">
    <name type="scientific">Bacteroides cellulosilyticus</name>
    <dbReference type="NCBI Taxonomy" id="246787"/>
    <lineage>
        <taxon>Bacteria</taxon>
        <taxon>Pseudomonadati</taxon>
        <taxon>Bacteroidota</taxon>
        <taxon>Bacteroidia</taxon>
        <taxon>Bacteroidales</taxon>
        <taxon>Bacteroidaceae</taxon>
        <taxon>Bacteroides</taxon>
    </lineage>
</organism>
<evidence type="ECO:0000259" key="2">
    <source>
        <dbReference type="PROSITE" id="PS50853"/>
    </source>
</evidence>
<evidence type="ECO:0000313" key="4">
    <source>
        <dbReference type="Proteomes" id="UP000283341"/>
    </source>
</evidence>
<dbReference type="EMBL" id="QRVJ01000030">
    <property type="protein sequence ID" value="RGS33248.1"/>
    <property type="molecule type" value="Genomic_DNA"/>
</dbReference>
<dbReference type="PANTHER" id="PTHR13817:SF73">
    <property type="entry name" value="FIBRONECTIN TYPE-III DOMAIN-CONTAINING PROTEIN"/>
    <property type="match status" value="1"/>
</dbReference>
<dbReference type="InterPro" id="IPR013783">
    <property type="entry name" value="Ig-like_fold"/>
</dbReference>
<accession>A0A412I8T9</accession>
<dbReference type="Proteomes" id="UP000283341">
    <property type="component" value="Unassembled WGS sequence"/>
</dbReference>
<feature type="domain" description="Fibronectin type-III" evidence="2">
    <location>
        <begin position="464"/>
        <end position="553"/>
    </location>
</feature>
<sequence length="1163" mass="125426">MKQIIKLTAFLGCLLFIIGSCEKDTEPTWVAPEMTLEVVAQSTITRKEATLQGNIGKNELDITECGFAYSKTKALLEKKVFTDSNVKKVPVENTSGTCRVELEGLEPGTNYFYCIYITCGNTTVISADILQFSTTANNAPELSEVSMLTEADNQSLSIQSSIVSIGAESITLCGFCYAKGADKDPTLADLMANIPEDEMPDINQAEKKFSATIDGLEASTEYSVRAYAMNDAGSVGYGPKTVLRTANAEKPTVRTYEDADVRGDYAVVSAEIIDEGTAKVTTRGFCWSSTNASPMLGACEGNVEVALNDSKIFASEITKLKEGTTYYVRSYAINEKGTGYGNKVTITTTSVTEATVTLADVYNITTTTAQLAASIGSNGNGTINERGFCWSSSSQKPEIGATGCESHAIEGENFTLVLSNLKSNQTPYWVVAYVKNEKGIAYSEVKSFETQVLDVPELATPTIPEANITISSALFNSSIVSNNNSDIKAKGFCYSSTNNKPTIEDNPQPIEGNTFSLQVNELKYGTTYYVRAYATNGVGTGYSTSVSFTTTNILIPTLNHVAISSITTDGATFTATITSTNNGTIKEKGFCWSTTNSNPTYEDSKQLIDDKNTTFAYKLSGLTNGTRYYVRAFAKNEAGISYTGTQEFVTTALSVPNLSMPSVSDITTTSAKVVSSIESNGNATVSEKGFCWNTTGTPDLKTSKKVEGDQFTLVLNELEFGKTYYVWAYAKNSVGVGYSQANTFTTVSIQEPSLEYYVNISNVGISEATFTSTISSANNGTISKKGFCWSTTNSNPTITDSKQLIEDKAMTFTYKLTGLTNGTRYYVRAFAENEAGISYTSSSEFTTTALNAPTLSMPIVNSTTINSAYVFSSINDNGNSTVTEKGFCWNTTGNAPDLKTDASQKVTGDQFNLTITGLTFGKTYYVWAYATNGVGTGFSEPQTFTTTNITTPEMYSTDISAITTTSATLSTTIYNTNNGKISQKGFCWSSTNSEPTIADSHKDITTDGNTFSHSLTGLQPGVTYYVRAYSKNEAGLAYNSMTSFTTTATYEPSVGDLSVNEITLNSAKVTARINSNGNLTITKAGFYWSKTNNTPGAADNVKEWKNPTNNLLTFEMTELQENTTYYIRAFATNSKGTVVTSTYTFTTPINPVPGDDDMENPGN</sequence>
<dbReference type="AlphaFoldDB" id="A0A412I8T9"/>
<dbReference type="Gene3D" id="2.60.40.10">
    <property type="entry name" value="Immunoglobulins"/>
    <property type="match status" value="6"/>
</dbReference>